<dbReference type="InterPro" id="IPR013087">
    <property type="entry name" value="Znf_C2H2_type"/>
</dbReference>
<keyword evidence="3" id="KW-0963">Cytoplasm</keyword>
<sequence>MARGKQKEESQKKNLEKKAKEAKASAPRAVQKFKLTCNVCKATMNSMGDLKTHYEAKHSKVAFNEADYAQTE</sequence>
<dbReference type="SUPFAM" id="SSF118359">
    <property type="entry name" value="Expressed protein At2g23090/F21P24.15"/>
    <property type="match status" value="1"/>
</dbReference>
<dbReference type="Gene3D" id="4.10.1050.10">
    <property type="entry name" value="At2g23090-like"/>
    <property type="match status" value="1"/>
</dbReference>
<feature type="compositionally biased region" description="Basic and acidic residues" evidence="5">
    <location>
        <begin position="1"/>
        <end position="23"/>
    </location>
</feature>
<dbReference type="GO" id="GO:0005634">
    <property type="term" value="C:nucleus"/>
    <property type="evidence" value="ECO:0007669"/>
    <property type="project" value="UniProtKB-SubCell"/>
</dbReference>
<feature type="domain" description="C2H2-type" evidence="6">
    <location>
        <begin position="37"/>
        <end position="58"/>
    </location>
</feature>
<dbReference type="Proteomes" id="UP001190700">
    <property type="component" value="Unassembled WGS sequence"/>
</dbReference>
<reference evidence="7 8" key="1">
    <citation type="journal article" date="2015" name="Genome Biol. Evol.">
        <title>Comparative Genomics of a Bacterivorous Green Alga Reveals Evolutionary Causalities and Consequences of Phago-Mixotrophic Mode of Nutrition.</title>
        <authorList>
            <person name="Burns J.A."/>
            <person name="Paasch A."/>
            <person name="Narechania A."/>
            <person name="Kim E."/>
        </authorList>
    </citation>
    <scope>NUCLEOTIDE SEQUENCE [LARGE SCALE GENOMIC DNA]</scope>
    <source>
        <strain evidence="7 8">PLY_AMNH</strain>
    </source>
</reference>
<keyword evidence="4" id="KW-0539">Nucleus</keyword>
<comment type="subcellular location">
    <subcellularLocation>
        <location evidence="2">Cytoplasm</location>
    </subcellularLocation>
    <subcellularLocation>
        <location evidence="1">Nucleus</location>
    </subcellularLocation>
</comment>
<proteinExistence type="predicted"/>
<evidence type="ECO:0000256" key="1">
    <source>
        <dbReference type="ARBA" id="ARBA00004123"/>
    </source>
</evidence>
<dbReference type="AlphaFoldDB" id="A0AAE0FHD8"/>
<feature type="region of interest" description="Disordered" evidence="5">
    <location>
        <begin position="1"/>
        <end position="28"/>
    </location>
</feature>
<dbReference type="Pfam" id="PF12874">
    <property type="entry name" value="zf-met"/>
    <property type="match status" value="1"/>
</dbReference>
<evidence type="ECO:0000313" key="8">
    <source>
        <dbReference type="Proteomes" id="UP001190700"/>
    </source>
</evidence>
<dbReference type="InterPro" id="IPR026939">
    <property type="entry name" value="ZNF706/At2g23090_sf"/>
</dbReference>
<evidence type="ECO:0000259" key="6">
    <source>
        <dbReference type="PROSITE" id="PS00028"/>
    </source>
</evidence>
<evidence type="ECO:0000256" key="3">
    <source>
        <dbReference type="ARBA" id="ARBA00022490"/>
    </source>
</evidence>
<comment type="caution">
    <text evidence="7">The sequence shown here is derived from an EMBL/GenBank/DDBJ whole genome shotgun (WGS) entry which is preliminary data.</text>
</comment>
<accession>A0AAE0FHD8</accession>
<keyword evidence="8" id="KW-1185">Reference proteome</keyword>
<evidence type="ECO:0000256" key="4">
    <source>
        <dbReference type="ARBA" id="ARBA00023242"/>
    </source>
</evidence>
<dbReference type="PROSITE" id="PS00028">
    <property type="entry name" value="ZINC_FINGER_C2H2_1"/>
    <property type="match status" value="1"/>
</dbReference>
<dbReference type="EMBL" id="LGRX02018474">
    <property type="protein sequence ID" value="KAK3259765.1"/>
    <property type="molecule type" value="Genomic_DNA"/>
</dbReference>
<gene>
    <name evidence="7" type="ORF">CYMTET_31253</name>
</gene>
<organism evidence="7 8">
    <name type="scientific">Cymbomonas tetramitiformis</name>
    <dbReference type="NCBI Taxonomy" id="36881"/>
    <lineage>
        <taxon>Eukaryota</taxon>
        <taxon>Viridiplantae</taxon>
        <taxon>Chlorophyta</taxon>
        <taxon>Pyramimonadophyceae</taxon>
        <taxon>Pyramimonadales</taxon>
        <taxon>Pyramimonadaceae</taxon>
        <taxon>Cymbomonas</taxon>
    </lineage>
</organism>
<dbReference type="InterPro" id="IPR045230">
    <property type="entry name" value="MBS1/2-like"/>
</dbReference>
<protein>
    <recommendedName>
        <fullName evidence="6">C2H2-type domain-containing protein</fullName>
    </recommendedName>
</protein>
<dbReference type="PANTHER" id="PTHR21213:SF0">
    <property type="entry name" value="ZINC FINGER PROTEIN 706"/>
    <property type="match status" value="1"/>
</dbReference>
<name>A0AAE0FHD8_9CHLO</name>
<dbReference type="GO" id="GO:0005737">
    <property type="term" value="C:cytoplasm"/>
    <property type="evidence" value="ECO:0007669"/>
    <property type="project" value="UniProtKB-SubCell"/>
</dbReference>
<evidence type="ECO:0000256" key="5">
    <source>
        <dbReference type="SAM" id="MobiDB-lite"/>
    </source>
</evidence>
<evidence type="ECO:0000313" key="7">
    <source>
        <dbReference type="EMBL" id="KAK3259765.1"/>
    </source>
</evidence>
<dbReference type="PANTHER" id="PTHR21213">
    <property type="entry name" value="GEO09665P1-RELATED"/>
    <property type="match status" value="1"/>
</dbReference>
<evidence type="ECO:0000256" key="2">
    <source>
        <dbReference type="ARBA" id="ARBA00004496"/>
    </source>
</evidence>